<keyword evidence="2" id="KW-1185">Reference proteome</keyword>
<keyword evidence="1" id="KW-0812">Transmembrane</keyword>
<feature type="transmembrane region" description="Helical" evidence="1">
    <location>
        <begin position="287"/>
        <end position="309"/>
    </location>
</feature>
<proteinExistence type="predicted"/>
<dbReference type="OMA" id="LVECQTV"/>
<dbReference type="OrthoDB" id="1922814at2759"/>
<dbReference type="KEGG" id="nnu:104587007"/>
<keyword evidence="1" id="KW-1133">Transmembrane helix</keyword>
<feature type="transmembrane region" description="Helical" evidence="1">
    <location>
        <begin position="481"/>
        <end position="503"/>
    </location>
</feature>
<sequence>MEYRVVAYLSMAILTSSFAEITDYATGEPPRQHYVAGVTGASFSTSEPGRKLVESENMPDSMRQTGDDTVRADPLDHFKKYRGGYDITNKHYWSSTIFTGKYGYAIGVVWLFCGMIYGGHLLATNLCCTDKKRKLTRRQTCTKRSYPWPILVGTIFTFLAIAASGIVLGGTSKFHSRAKTVMNIIMDTADDASKTIYNTTGAMKDIRDNLETSEEGGEASGFLNSTSQRLDYEAADIERQARKNRHLIDRGLNIVYVTTTVAISITLIAVIALSVSGFLKFRHSFHLIIIACWILTVLCLLAFGMYFFLERFTGDTCTALEDFQQDPSNSSLSSILPCDELLSAKSVLSDVSEGIYDLVNQVNANISELKTSTFPNLAYVCNPFSAPPDYNYQPENCPPDTIQIGDIPQVLKVFTCSDGNAETCKGAVISGTDFKTVEAYASSIQNLLNAFPGMESLVDCRVVKDAFSEILSKHCQPMKKYVRMVWVAMVVLSTIMVVLVLIWTTKSHFDKQHHFSDGSVKPYSTAANSVEIDANNIDSNQPETKSVP</sequence>
<feature type="transmembrane region" description="Helical" evidence="1">
    <location>
        <begin position="102"/>
        <end position="127"/>
    </location>
</feature>
<dbReference type="RefSeq" id="XP_010242727.1">
    <property type="nucleotide sequence ID" value="XM_010244425.2"/>
</dbReference>
<gene>
    <name evidence="3 4" type="primary">LOC104587007</name>
</gene>
<dbReference type="RefSeq" id="XP_010242729.1">
    <property type="nucleotide sequence ID" value="XM_010244427.2"/>
</dbReference>
<dbReference type="STRING" id="4432.A0A1U7Z710"/>
<evidence type="ECO:0000256" key="1">
    <source>
        <dbReference type="SAM" id="Phobius"/>
    </source>
</evidence>
<evidence type="ECO:0000313" key="3">
    <source>
        <dbReference type="RefSeq" id="XP_010242727.1"/>
    </source>
</evidence>
<dbReference type="PANTHER" id="PTHR31414:SF18">
    <property type="entry name" value="TRANSMEMBRANE PROTEIN-RELATED"/>
    <property type="match status" value="1"/>
</dbReference>
<feature type="transmembrane region" description="Helical" evidence="1">
    <location>
        <begin position="148"/>
        <end position="168"/>
    </location>
</feature>
<dbReference type="Proteomes" id="UP000189703">
    <property type="component" value="Unplaced"/>
</dbReference>
<evidence type="ECO:0000313" key="4">
    <source>
        <dbReference type="RefSeq" id="XP_010242729.1"/>
    </source>
</evidence>
<feature type="transmembrane region" description="Helical" evidence="1">
    <location>
        <begin position="254"/>
        <end position="275"/>
    </location>
</feature>
<evidence type="ECO:0000313" key="2">
    <source>
        <dbReference type="Proteomes" id="UP000189703"/>
    </source>
</evidence>
<dbReference type="GeneID" id="104587007"/>
<name>A0A1U7Z710_NELNU</name>
<organism evidence="2 4">
    <name type="scientific">Nelumbo nucifera</name>
    <name type="common">Sacred lotus</name>
    <dbReference type="NCBI Taxonomy" id="4432"/>
    <lineage>
        <taxon>Eukaryota</taxon>
        <taxon>Viridiplantae</taxon>
        <taxon>Streptophyta</taxon>
        <taxon>Embryophyta</taxon>
        <taxon>Tracheophyta</taxon>
        <taxon>Spermatophyta</taxon>
        <taxon>Magnoliopsida</taxon>
        <taxon>Proteales</taxon>
        <taxon>Nelumbonaceae</taxon>
        <taxon>Nelumbo</taxon>
    </lineage>
</organism>
<reference evidence="3 4" key="1">
    <citation type="submission" date="2025-04" db="UniProtKB">
        <authorList>
            <consortium name="RefSeq"/>
        </authorList>
    </citation>
    <scope>IDENTIFICATION</scope>
</reference>
<dbReference type="AlphaFoldDB" id="A0A1U7Z710"/>
<dbReference type="PANTHER" id="PTHR31414">
    <property type="entry name" value="TRANSMEMBRANE PROTEIN DDB_G0292058"/>
    <property type="match status" value="1"/>
</dbReference>
<keyword evidence="1" id="KW-0472">Membrane</keyword>
<dbReference type="InterPro" id="IPR040283">
    <property type="entry name" value="DDB_G0292058-like"/>
</dbReference>
<dbReference type="eggNOG" id="ENOG502QVXZ">
    <property type="taxonomic scope" value="Eukaryota"/>
</dbReference>
<accession>A0A1U7Z710</accession>
<protein>
    <submittedName>
        <fullName evidence="3 4">Uncharacterized protein LOC104587007</fullName>
    </submittedName>
</protein>